<evidence type="ECO:0000313" key="2">
    <source>
        <dbReference type="EMBL" id="GLC23865.1"/>
    </source>
</evidence>
<protein>
    <recommendedName>
        <fullName evidence="4">PEGA domain-containing protein</fullName>
    </recommendedName>
</protein>
<dbReference type="EMBL" id="BRXS01000001">
    <property type="protein sequence ID" value="GLC23865.1"/>
    <property type="molecule type" value="Genomic_DNA"/>
</dbReference>
<keyword evidence="1" id="KW-0732">Signal</keyword>
<dbReference type="AlphaFoldDB" id="A0AA37QCN6"/>
<dbReference type="PROSITE" id="PS51257">
    <property type="entry name" value="PROKAR_LIPOPROTEIN"/>
    <property type="match status" value="1"/>
</dbReference>
<evidence type="ECO:0000256" key="1">
    <source>
        <dbReference type="SAM" id="SignalP"/>
    </source>
</evidence>
<accession>A0AA37QCN6</accession>
<sequence>MRAFRFLRAATLLLALAGAGCDRPDAPTAPRALAPTAAPSGGLLGSVVGGVLGTVTRLACPTEASRRGTAVVGPEGGALVVDGFRVDFPAGAVPEPETFSLEVVAGQNLEIEVHAEGYAHYLFARPVTVTLDLSTCGGLLPAGLQAWYIDSDTKALLAPMGGLLDPTARTLRFQTPHFSGYTIAW</sequence>
<dbReference type="Proteomes" id="UP001161325">
    <property type="component" value="Unassembled WGS sequence"/>
</dbReference>
<reference evidence="2" key="1">
    <citation type="submission" date="2022-08" db="EMBL/GenBank/DDBJ databases">
        <title>Draft genome sequencing of Roseisolibacter agri AW1220.</title>
        <authorList>
            <person name="Tobiishi Y."/>
            <person name="Tonouchi A."/>
        </authorList>
    </citation>
    <scope>NUCLEOTIDE SEQUENCE</scope>
    <source>
        <strain evidence="2">AW1220</strain>
    </source>
</reference>
<organism evidence="2 3">
    <name type="scientific">Roseisolibacter agri</name>
    <dbReference type="NCBI Taxonomy" id="2014610"/>
    <lineage>
        <taxon>Bacteria</taxon>
        <taxon>Pseudomonadati</taxon>
        <taxon>Gemmatimonadota</taxon>
        <taxon>Gemmatimonadia</taxon>
        <taxon>Gemmatimonadales</taxon>
        <taxon>Gemmatimonadaceae</taxon>
        <taxon>Roseisolibacter</taxon>
    </lineage>
</organism>
<gene>
    <name evidence="2" type="ORF">rosag_03780</name>
</gene>
<keyword evidence="3" id="KW-1185">Reference proteome</keyword>
<name>A0AA37QCN6_9BACT</name>
<feature type="chain" id="PRO_5041469585" description="PEGA domain-containing protein" evidence="1">
    <location>
        <begin position="18"/>
        <end position="185"/>
    </location>
</feature>
<proteinExistence type="predicted"/>
<evidence type="ECO:0008006" key="4">
    <source>
        <dbReference type="Google" id="ProtNLM"/>
    </source>
</evidence>
<evidence type="ECO:0000313" key="3">
    <source>
        <dbReference type="Proteomes" id="UP001161325"/>
    </source>
</evidence>
<feature type="signal peptide" evidence="1">
    <location>
        <begin position="1"/>
        <end position="17"/>
    </location>
</feature>
<comment type="caution">
    <text evidence="2">The sequence shown here is derived from an EMBL/GenBank/DDBJ whole genome shotgun (WGS) entry which is preliminary data.</text>
</comment>
<dbReference type="RefSeq" id="WP_284348309.1">
    <property type="nucleotide sequence ID" value="NZ_BRXS01000001.1"/>
</dbReference>